<comment type="caution">
    <text evidence="6">The sequence shown here is derived from an EMBL/GenBank/DDBJ whole genome shotgun (WGS) entry which is preliminary data.</text>
</comment>
<reference evidence="6 7" key="1">
    <citation type="submission" date="2018-02" db="EMBL/GenBank/DDBJ databases">
        <title>Genomic Encyclopedia of Archaeal and Bacterial Type Strains, Phase II (KMG-II): from individual species to whole genera.</title>
        <authorList>
            <person name="Goeker M."/>
        </authorList>
    </citation>
    <scope>NUCLEOTIDE SEQUENCE [LARGE SCALE GENOMIC DNA]</scope>
    <source>
        <strain evidence="6 7">YU 961-1</strain>
    </source>
</reference>
<evidence type="ECO:0000256" key="2">
    <source>
        <dbReference type="ARBA" id="ARBA00022618"/>
    </source>
</evidence>
<evidence type="ECO:0000256" key="1">
    <source>
        <dbReference type="ARBA" id="ARBA00022490"/>
    </source>
</evidence>
<dbReference type="InterPro" id="IPR036390">
    <property type="entry name" value="WH_DNA-bd_sf"/>
</dbReference>
<feature type="compositionally biased region" description="Low complexity" evidence="5">
    <location>
        <begin position="21"/>
        <end position="77"/>
    </location>
</feature>
<dbReference type="InterPro" id="IPR036388">
    <property type="entry name" value="WH-like_DNA-bd_sf"/>
</dbReference>
<dbReference type="NCBIfam" id="TIGR00281">
    <property type="entry name" value="SMC-Scp complex subunit ScpB"/>
    <property type="match status" value="1"/>
</dbReference>
<feature type="compositionally biased region" description="Low complexity" evidence="5">
    <location>
        <begin position="93"/>
        <end position="110"/>
    </location>
</feature>
<dbReference type="PANTHER" id="PTHR34298:SF2">
    <property type="entry name" value="SEGREGATION AND CONDENSATION PROTEIN B"/>
    <property type="match status" value="1"/>
</dbReference>
<dbReference type="EMBL" id="PTIX01000046">
    <property type="protein sequence ID" value="PPK60915.1"/>
    <property type="molecule type" value="Genomic_DNA"/>
</dbReference>
<dbReference type="Proteomes" id="UP000239203">
    <property type="component" value="Unassembled WGS sequence"/>
</dbReference>
<feature type="compositionally biased region" description="Low complexity" evidence="5">
    <location>
        <begin position="159"/>
        <end position="177"/>
    </location>
</feature>
<dbReference type="AlphaFoldDB" id="A0A2S6GB71"/>
<evidence type="ECO:0000256" key="3">
    <source>
        <dbReference type="ARBA" id="ARBA00022829"/>
    </source>
</evidence>
<accession>A0A2S6GB71</accession>
<keyword evidence="1" id="KW-0963">Cytoplasm</keyword>
<organism evidence="6 7">
    <name type="scientific">Actinokineospora auranticolor</name>
    <dbReference type="NCBI Taxonomy" id="155976"/>
    <lineage>
        <taxon>Bacteria</taxon>
        <taxon>Bacillati</taxon>
        <taxon>Actinomycetota</taxon>
        <taxon>Actinomycetes</taxon>
        <taxon>Pseudonocardiales</taxon>
        <taxon>Pseudonocardiaceae</taxon>
        <taxon>Actinokineospora</taxon>
    </lineage>
</organism>
<keyword evidence="7" id="KW-1185">Reference proteome</keyword>
<name>A0A2S6GB71_9PSEU</name>
<dbReference type="Gene3D" id="1.10.10.10">
    <property type="entry name" value="Winged helix-like DNA-binding domain superfamily/Winged helix DNA-binding domain"/>
    <property type="match status" value="2"/>
</dbReference>
<dbReference type="SUPFAM" id="SSF46785">
    <property type="entry name" value="Winged helix' DNA-binding domain"/>
    <property type="match status" value="2"/>
</dbReference>
<dbReference type="Pfam" id="PF04079">
    <property type="entry name" value="SMC_ScpB"/>
    <property type="match status" value="1"/>
</dbReference>
<gene>
    <name evidence="6" type="ORF">CLV40_14611</name>
</gene>
<evidence type="ECO:0000313" key="6">
    <source>
        <dbReference type="EMBL" id="PPK60915.1"/>
    </source>
</evidence>
<proteinExistence type="predicted"/>
<sequence>MAAGDLEQTEPETAGEPAPSPAADTGDQGADAAGGSVVDAGPDGGSSAAAGGAASAASVDAEPDGAGDSASGVASAGPEDPVGAEPGSALVDGESVGAGVSMSGVAGLGAEVDGAGAEDPTTVAADGADGSAADPGAEAGGPVSVAADADLDGAGGAAEAGASGDSAGAEEAASGAEPEGDLVAVGASAFPDLTEDADLDAALESLLLVVDSPAEVEVLATAVDQGVRRVREALRRISARYTEQGSGIDLRRVGEGWRFFTRDKYAPVVEKLLLDGQRAKLTRAALETLAVIAYRQPVTRSRVAAVRGVNVDGVIRTLVVRGLIEETGTDPETGGILYRTTELFLERLGLASLEDLPPIAPLLPEVDAIDDVK</sequence>
<keyword evidence="3" id="KW-0159">Chromosome partition</keyword>
<evidence type="ECO:0000256" key="5">
    <source>
        <dbReference type="SAM" id="MobiDB-lite"/>
    </source>
</evidence>
<dbReference type="PANTHER" id="PTHR34298">
    <property type="entry name" value="SEGREGATION AND CONDENSATION PROTEIN B"/>
    <property type="match status" value="1"/>
</dbReference>
<feature type="compositionally biased region" description="Low complexity" evidence="5">
    <location>
        <begin position="124"/>
        <end position="141"/>
    </location>
</feature>
<feature type="region of interest" description="Disordered" evidence="5">
    <location>
        <begin position="1"/>
        <end position="178"/>
    </location>
</feature>
<evidence type="ECO:0000256" key="4">
    <source>
        <dbReference type="ARBA" id="ARBA00023306"/>
    </source>
</evidence>
<protein>
    <submittedName>
        <fullName evidence="6">Segregation and condensation protein B</fullName>
    </submittedName>
</protein>
<dbReference type="InterPro" id="IPR005234">
    <property type="entry name" value="ScpB_csome_segregation"/>
</dbReference>
<dbReference type="GO" id="GO:0051301">
    <property type="term" value="P:cell division"/>
    <property type="evidence" value="ECO:0007669"/>
    <property type="project" value="UniProtKB-KW"/>
</dbReference>
<keyword evidence="2" id="KW-0132">Cell division</keyword>
<keyword evidence="4" id="KW-0131">Cell cycle</keyword>
<dbReference type="GO" id="GO:0051304">
    <property type="term" value="P:chromosome separation"/>
    <property type="evidence" value="ECO:0007669"/>
    <property type="project" value="InterPro"/>
</dbReference>
<evidence type="ECO:0000313" key="7">
    <source>
        <dbReference type="Proteomes" id="UP000239203"/>
    </source>
</evidence>